<accession>A0A0C2WN32</accession>
<dbReference type="Gene3D" id="3.40.50.1820">
    <property type="entry name" value="alpha/beta hydrolase"/>
    <property type="match status" value="1"/>
</dbReference>
<keyword evidence="4" id="KW-1185">Reference proteome</keyword>
<feature type="domain" description="Serine aminopeptidase S33" evidence="2">
    <location>
        <begin position="72"/>
        <end position="183"/>
    </location>
</feature>
<dbReference type="InterPro" id="IPR022742">
    <property type="entry name" value="Hydrolase_4"/>
</dbReference>
<dbReference type="AlphaFoldDB" id="A0A0C2WN32"/>
<dbReference type="InterPro" id="IPR029058">
    <property type="entry name" value="AB_hydrolase_fold"/>
</dbReference>
<feature type="region of interest" description="Disordered" evidence="1">
    <location>
        <begin position="246"/>
        <end position="267"/>
    </location>
</feature>
<dbReference type="STRING" id="946122.A0A0C2WN32"/>
<dbReference type="GO" id="GO:0008474">
    <property type="term" value="F:palmitoyl-(protein) hydrolase activity"/>
    <property type="evidence" value="ECO:0007669"/>
    <property type="project" value="TreeGrafter"/>
</dbReference>
<evidence type="ECO:0000313" key="4">
    <source>
        <dbReference type="Proteomes" id="UP000054549"/>
    </source>
</evidence>
<dbReference type="HOGENOM" id="CLU_029375_2_0_1"/>
<dbReference type="PANTHER" id="PTHR12277">
    <property type="entry name" value="ALPHA/BETA HYDROLASE DOMAIN-CONTAINING PROTEIN"/>
    <property type="match status" value="1"/>
</dbReference>
<gene>
    <name evidence="3" type="ORF">M378DRAFT_171531</name>
</gene>
<evidence type="ECO:0000259" key="2">
    <source>
        <dbReference type="Pfam" id="PF12146"/>
    </source>
</evidence>
<protein>
    <recommendedName>
        <fullName evidence="2">Serine aminopeptidase S33 domain-containing protein</fullName>
    </recommendedName>
</protein>
<dbReference type="InParanoid" id="A0A0C2WN32"/>
<proteinExistence type="predicted"/>
<reference evidence="3 4" key="1">
    <citation type="submission" date="2014-04" db="EMBL/GenBank/DDBJ databases">
        <title>Evolutionary Origins and Diversification of the Mycorrhizal Mutualists.</title>
        <authorList>
            <consortium name="DOE Joint Genome Institute"/>
            <consortium name="Mycorrhizal Genomics Consortium"/>
            <person name="Kohler A."/>
            <person name="Kuo A."/>
            <person name="Nagy L.G."/>
            <person name="Floudas D."/>
            <person name="Copeland A."/>
            <person name="Barry K.W."/>
            <person name="Cichocki N."/>
            <person name="Veneault-Fourrey C."/>
            <person name="LaButti K."/>
            <person name="Lindquist E.A."/>
            <person name="Lipzen A."/>
            <person name="Lundell T."/>
            <person name="Morin E."/>
            <person name="Murat C."/>
            <person name="Riley R."/>
            <person name="Ohm R."/>
            <person name="Sun H."/>
            <person name="Tunlid A."/>
            <person name="Henrissat B."/>
            <person name="Grigoriev I.V."/>
            <person name="Hibbett D.S."/>
            <person name="Martin F."/>
        </authorList>
    </citation>
    <scope>NUCLEOTIDE SEQUENCE [LARGE SCALE GENOMIC DNA]</scope>
    <source>
        <strain evidence="3 4">Koide BX008</strain>
    </source>
</reference>
<dbReference type="SUPFAM" id="SSF53474">
    <property type="entry name" value="alpha/beta-Hydrolases"/>
    <property type="match status" value="1"/>
</dbReference>
<dbReference type="PANTHER" id="PTHR12277:SF81">
    <property type="entry name" value="PROTEIN ABHD13"/>
    <property type="match status" value="1"/>
</dbReference>
<name>A0A0C2WN32_AMAMK</name>
<dbReference type="EMBL" id="KN818362">
    <property type="protein sequence ID" value="KIL57643.1"/>
    <property type="molecule type" value="Genomic_DNA"/>
</dbReference>
<organism evidence="3 4">
    <name type="scientific">Amanita muscaria (strain Koide BX008)</name>
    <dbReference type="NCBI Taxonomy" id="946122"/>
    <lineage>
        <taxon>Eukaryota</taxon>
        <taxon>Fungi</taxon>
        <taxon>Dikarya</taxon>
        <taxon>Basidiomycota</taxon>
        <taxon>Agaricomycotina</taxon>
        <taxon>Agaricomycetes</taxon>
        <taxon>Agaricomycetidae</taxon>
        <taxon>Agaricales</taxon>
        <taxon>Pluteineae</taxon>
        <taxon>Amanitaceae</taxon>
        <taxon>Amanita</taxon>
    </lineage>
</organism>
<evidence type="ECO:0000256" key="1">
    <source>
        <dbReference type="SAM" id="MobiDB-lite"/>
    </source>
</evidence>
<dbReference type="Proteomes" id="UP000054549">
    <property type="component" value="Unassembled WGS sequence"/>
</dbReference>
<dbReference type="GO" id="GO:0016020">
    <property type="term" value="C:membrane"/>
    <property type="evidence" value="ECO:0007669"/>
    <property type="project" value="TreeGrafter"/>
</dbReference>
<sequence length="313" mass="34712">MSSNTSIVFFVIKKILIHGQYFCVYPSAFLDEPRCPYTPEHYRMPYENVELRTSDGVTLRCYLMTANQATSIRATVIMFLGNGMEIGGGEELKIAKKFFKLQCNVLMVSYRGYGLSGGSPTEKGLRRDAQAALDYVLSQPRLASSPIVVYGLSLGGAVAIDLTKRNPSKISALIVENTFTSLPGVVRSWPIIGFLSFLCHQKWNSAQKINCIPPTLPILMLSGRNDEVVPPIHMDKLHQLALARGRPTKRFQKNNEQPEDAEDGSNSTVLEEFPFGTHAFTSEASGYSTAIRRFLNRDDTQKNSKDAVSSKSS</sequence>
<dbReference type="Pfam" id="PF12146">
    <property type="entry name" value="Hydrolase_4"/>
    <property type="match status" value="1"/>
</dbReference>
<dbReference type="OrthoDB" id="10249433at2759"/>
<evidence type="ECO:0000313" key="3">
    <source>
        <dbReference type="EMBL" id="KIL57643.1"/>
    </source>
</evidence>